<feature type="non-terminal residue" evidence="2">
    <location>
        <position position="95"/>
    </location>
</feature>
<keyword evidence="3" id="KW-1185">Reference proteome</keyword>
<evidence type="ECO:0000256" key="1">
    <source>
        <dbReference type="SAM" id="MobiDB-lite"/>
    </source>
</evidence>
<evidence type="ECO:0000313" key="2">
    <source>
        <dbReference type="EMBL" id="ONH90389.1"/>
    </source>
</evidence>
<reference evidence="2 3" key="1">
    <citation type="journal article" date="2013" name="Nat. Genet.">
        <title>The high-quality draft genome of peach (Prunus persica) identifies unique patterns of genetic diversity, domestication and genome evolution.</title>
        <authorList>
            <consortium name="International Peach Genome Initiative"/>
            <person name="Verde I."/>
            <person name="Abbott A.G."/>
            <person name="Scalabrin S."/>
            <person name="Jung S."/>
            <person name="Shu S."/>
            <person name="Marroni F."/>
            <person name="Zhebentyayeva T."/>
            <person name="Dettori M.T."/>
            <person name="Grimwood J."/>
            <person name="Cattonaro F."/>
            <person name="Zuccolo A."/>
            <person name="Rossini L."/>
            <person name="Jenkins J."/>
            <person name="Vendramin E."/>
            <person name="Meisel L.A."/>
            <person name="Decroocq V."/>
            <person name="Sosinski B."/>
            <person name="Prochnik S."/>
            <person name="Mitros T."/>
            <person name="Policriti A."/>
            <person name="Cipriani G."/>
            <person name="Dondini L."/>
            <person name="Ficklin S."/>
            <person name="Goodstein D.M."/>
            <person name="Xuan P."/>
            <person name="Del Fabbro C."/>
            <person name="Aramini V."/>
            <person name="Copetti D."/>
            <person name="Gonzalez S."/>
            <person name="Horner D.S."/>
            <person name="Falchi R."/>
            <person name="Lucas S."/>
            <person name="Mica E."/>
            <person name="Maldonado J."/>
            <person name="Lazzari B."/>
            <person name="Bielenberg D."/>
            <person name="Pirona R."/>
            <person name="Miculan M."/>
            <person name="Barakat A."/>
            <person name="Testolin R."/>
            <person name="Stella A."/>
            <person name="Tartarini S."/>
            <person name="Tonutti P."/>
            <person name="Arus P."/>
            <person name="Orellana A."/>
            <person name="Wells C."/>
            <person name="Main D."/>
            <person name="Vizzotto G."/>
            <person name="Silva H."/>
            <person name="Salamini F."/>
            <person name="Schmutz J."/>
            <person name="Morgante M."/>
            <person name="Rokhsar D.S."/>
        </authorList>
    </citation>
    <scope>NUCLEOTIDE SEQUENCE [LARGE SCALE GENOMIC DNA]</scope>
    <source>
        <strain evidence="3">cv. Nemared</strain>
    </source>
</reference>
<dbReference type="Gramene" id="ONH90389">
    <property type="protein sequence ID" value="ONH90389"/>
    <property type="gene ID" value="PRUPE_8G051300"/>
</dbReference>
<protein>
    <submittedName>
        <fullName evidence="2">Uncharacterized protein</fullName>
    </submittedName>
</protein>
<feature type="region of interest" description="Disordered" evidence="1">
    <location>
        <begin position="47"/>
        <end position="67"/>
    </location>
</feature>
<dbReference type="Proteomes" id="UP000006882">
    <property type="component" value="Chromosome G8"/>
</dbReference>
<sequence>TIIFQYKTNFNSNIFAIPRKNQQFLKLVGGWCYKDFRRTTTPIVTKARPGISADPTFQPPQNQRHRQHHLDIAIPPTQKPEQRTQRQQILLFSLP</sequence>
<accession>A0A251MVT3</accession>
<dbReference type="AlphaFoldDB" id="A0A251MVT3"/>
<dbReference type="EMBL" id="CM007658">
    <property type="protein sequence ID" value="ONH90389.1"/>
    <property type="molecule type" value="Genomic_DNA"/>
</dbReference>
<name>A0A251MVT3_PRUPE</name>
<organism evidence="2 3">
    <name type="scientific">Prunus persica</name>
    <name type="common">Peach</name>
    <name type="synonym">Amygdalus persica</name>
    <dbReference type="NCBI Taxonomy" id="3760"/>
    <lineage>
        <taxon>Eukaryota</taxon>
        <taxon>Viridiplantae</taxon>
        <taxon>Streptophyta</taxon>
        <taxon>Embryophyta</taxon>
        <taxon>Tracheophyta</taxon>
        <taxon>Spermatophyta</taxon>
        <taxon>Magnoliopsida</taxon>
        <taxon>eudicotyledons</taxon>
        <taxon>Gunneridae</taxon>
        <taxon>Pentapetalae</taxon>
        <taxon>rosids</taxon>
        <taxon>fabids</taxon>
        <taxon>Rosales</taxon>
        <taxon>Rosaceae</taxon>
        <taxon>Amygdaloideae</taxon>
        <taxon>Amygdaleae</taxon>
        <taxon>Prunus</taxon>
    </lineage>
</organism>
<gene>
    <name evidence="2" type="ORF">PRUPE_8G051300</name>
</gene>
<proteinExistence type="predicted"/>
<evidence type="ECO:0000313" key="3">
    <source>
        <dbReference type="Proteomes" id="UP000006882"/>
    </source>
</evidence>